<comment type="catalytic activity">
    <reaction evidence="7">
        <text>(6S)-5-methyl-5,6,7,8-tetrahydrofolate + NAD(+) = (6R)-5,10-methylene-5,6,7,8-tetrahydrofolate + NADH + H(+)</text>
        <dbReference type="Rhea" id="RHEA:19821"/>
        <dbReference type="ChEBI" id="CHEBI:15378"/>
        <dbReference type="ChEBI" id="CHEBI:15636"/>
        <dbReference type="ChEBI" id="CHEBI:18608"/>
        <dbReference type="ChEBI" id="CHEBI:57540"/>
        <dbReference type="ChEBI" id="CHEBI:57945"/>
        <dbReference type="EC" id="1.5.1.54"/>
    </reaction>
    <physiologicalReaction direction="right-to-left" evidence="7">
        <dbReference type="Rhea" id="RHEA:19823"/>
    </physiologicalReaction>
</comment>
<dbReference type="InterPro" id="IPR003171">
    <property type="entry name" value="Mehydrof_redctse-like"/>
</dbReference>
<sequence>MTSEKIIDILKNGKIHLSCELFPPKQGAELQNSLEIVNKIAASKPSYMSVTYGAGGSTVGYSAALAKKVEDNGMPALAHLTCVKADEAKLAEVLGQLQGFGVKNILALRGDIPADMQGEEIGSFAHASELMRFVKQQGDFCVGGAAYPEGHPESGSLEQDIENTKYKVDAGVDFLVTQMFFDNTILYNYMFRLLRAGINVPVVPGIMPVTNAKQIIRICQLSGTKLPPQFRAMVEKFADKPEALKQAGIAYATGQIIDLIANGFDNVHIYTMNKPEIFAGIMNNLGEIVDK</sequence>
<dbReference type="GO" id="GO:0071949">
    <property type="term" value="F:FAD binding"/>
    <property type="evidence" value="ECO:0007669"/>
    <property type="project" value="TreeGrafter"/>
</dbReference>
<evidence type="ECO:0000256" key="5">
    <source>
        <dbReference type="ARBA" id="ARBA00022827"/>
    </source>
</evidence>
<evidence type="ECO:0000256" key="6">
    <source>
        <dbReference type="ARBA" id="ARBA00023002"/>
    </source>
</evidence>
<comment type="caution">
    <text evidence="9">The sequence shown here is derived from an EMBL/GenBank/DDBJ whole genome shotgun (WGS) entry which is preliminary data.</text>
</comment>
<dbReference type="EMBL" id="MNTG01000025">
    <property type="protein sequence ID" value="OLA38047.1"/>
    <property type="molecule type" value="Genomic_DNA"/>
</dbReference>
<dbReference type="STRING" id="626940.BHW43_04135"/>
<dbReference type="RefSeq" id="WP_298880926.1">
    <property type="nucleotide sequence ID" value="NZ_DAWBSH010000075.1"/>
</dbReference>
<organism evidence="9 10">
    <name type="scientific">Phascolarctobacterium succinatutens</name>
    <dbReference type="NCBI Taxonomy" id="626940"/>
    <lineage>
        <taxon>Bacteria</taxon>
        <taxon>Bacillati</taxon>
        <taxon>Bacillota</taxon>
        <taxon>Negativicutes</taxon>
        <taxon>Acidaminococcales</taxon>
        <taxon>Acidaminococcaceae</taxon>
        <taxon>Phascolarctobacterium</taxon>
    </lineage>
</organism>
<proteinExistence type="inferred from homology"/>
<accession>A0A1Q6R6Q7</accession>
<dbReference type="PANTHER" id="PTHR45754:SF3">
    <property type="entry name" value="METHYLENETETRAHYDROFOLATE REDUCTASE (NADPH)"/>
    <property type="match status" value="1"/>
</dbReference>
<dbReference type="UniPathway" id="UPA00193"/>
<evidence type="ECO:0000256" key="4">
    <source>
        <dbReference type="ARBA" id="ARBA00022630"/>
    </source>
</evidence>
<keyword evidence="5 8" id="KW-0274">FAD</keyword>
<evidence type="ECO:0000313" key="10">
    <source>
        <dbReference type="Proteomes" id="UP000186777"/>
    </source>
</evidence>
<dbReference type="GO" id="GO:0009086">
    <property type="term" value="P:methionine biosynthetic process"/>
    <property type="evidence" value="ECO:0007669"/>
    <property type="project" value="TreeGrafter"/>
</dbReference>
<gene>
    <name evidence="9" type="ORF">BHW43_04135</name>
</gene>
<dbReference type="InterPro" id="IPR029041">
    <property type="entry name" value="FAD-linked_oxidoreductase-like"/>
</dbReference>
<comment type="cofactor">
    <cofactor evidence="1 8">
        <name>FAD</name>
        <dbReference type="ChEBI" id="CHEBI:57692"/>
    </cofactor>
</comment>
<dbReference type="Gene3D" id="3.20.20.220">
    <property type="match status" value="1"/>
</dbReference>
<dbReference type="AlphaFoldDB" id="A0A1Q6R6Q7"/>
<dbReference type="GO" id="GO:0035999">
    <property type="term" value="P:tetrahydrofolate interconversion"/>
    <property type="evidence" value="ECO:0007669"/>
    <property type="project" value="UniProtKB-UniPathway"/>
</dbReference>
<reference evidence="9 10" key="1">
    <citation type="journal article" date="2016" name="Nat. Biotechnol.">
        <title>Measurement of bacterial replication rates in microbial communities.</title>
        <authorList>
            <person name="Brown C.T."/>
            <person name="Olm M.R."/>
            <person name="Thomas B.C."/>
            <person name="Banfield J.F."/>
        </authorList>
    </citation>
    <scope>NUCLEOTIDE SEQUENCE [LARGE SCALE GENOMIC DNA]</scope>
    <source>
        <strain evidence="9">46_33</strain>
    </source>
</reference>
<dbReference type="Pfam" id="PF02219">
    <property type="entry name" value="MTHFR"/>
    <property type="match status" value="1"/>
</dbReference>
<evidence type="ECO:0000313" key="9">
    <source>
        <dbReference type="EMBL" id="OLA38047.1"/>
    </source>
</evidence>
<dbReference type="GO" id="GO:0106312">
    <property type="term" value="F:methylenetetrahydrofolate reductase (NADH) activity"/>
    <property type="evidence" value="ECO:0007669"/>
    <property type="project" value="UniProtKB-EC"/>
</dbReference>
<dbReference type="CDD" id="cd00537">
    <property type="entry name" value="MTHFR"/>
    <property type="match status" value="1"/>
</dbReference>
<keyword evidence="4 8" id="KW-0285">Flavoprotein</keyword>
<comment type="pathway">
    <text evidence="2 8">One-carbon metabolism; tetrahydrofolate interconversion.</text>
</comment>
<keyword evidence="6 8" id="KW-0560">Oxidoreductase</keyword>
<dbReference type="PANTHER" id="PTHR45754">
    <property type="entry name" value="METHYLENETETRAHYDROFOLATE REDUCTASE"/>
    <property type="match status" value="1"/>
</dbReference>
<dbReference type="Proteomes" id="UP000186777">
    <property type="component" value="Unassembled WGS sequence"/>
</dbReference>
<evidence type="ECO:0000256" key="1">
    <source>
        <dbReference type="ARBA" id="ARBA00001974"/>
    </source>
</evidence>
<evidence type="ECO:0000256" key="7">
    <source>
        <dbReference type="ARBA" id="ARBA00048628"/>
    </source>
</evidence>
<name>A0A1Q6R6Q7_9FIRM</name>
<comment type="similarity">
    <text evidence="3 8">Belongs to the methylenetetrahydrofolate reductase family.</text>
</comment>
<evidence type="ECO:0000256" key="8">
    <source>
        <dbReference type="RuleBase" id="RU003862"/>
    </source>
</evidence>
<protein>
    <recommendedName>
        <fullName evidence="8">Methylenetetrahydrofolate reductase</fullName>
    </recommendedName>
</protein>
<dbReference type="SUPFAM" id="SSF51730">
    <property type="entry name" value="FAD-linked oxidoreductase"/>
    <property type="match status" value="1"/>
</dbReference>
<dbReference type="GO" id="GO:0005829">
    <property type="term" value="C:cytosol"/>
    <property type="evidence" value="ECO:0007669"/>
    <property type="project" value="TreeGrafter"/>
</dbReference>
<evidence type="ECO:0000256" key="2">
    <source>
        <dbReference type="ARBA" id="ARBA00004777"/>
    </source>
</evidence>
<evidence type="ECO:0000256" key="3">
    <source>
        <dbReference type="ARBA" id="ARBA00006743"/>
    </source>
</evidence>